<dbReference type="InterPro" id="IPR010093">
    <property type="entry name" value="SinI_DNA-bd"/>
</dbReference>
<protein>
    <submittedName>
        <fullName evidence="2">DNA binding domain, excisionase family</fullName>
    </submittedName>
</protein>
<sequence length="76" mass="8869">MSYLEEAHMRSHDYSIEEAAGLMQLSEDTVRRWVSKKLIGSYQLGRGWRISEDEIQNILTARHEMEQERQFAPSAA</sequence>
<dbReference type="InterPro" id="IPR041657">
    <property type="entry name" value="HTH_17"/>
</dbReference>
<dbReference type="GO" id="GO:0003677">
    <property type="term" value="F:DNA binding"/>
    <property type="evidence" value="ECO:0007669"/>
    <property type="project" value="InterPro"/>
</dbReference>
<dbReference type="HOGENOM" id="CLU_2649499_0_0_0"/>
<name>A9AY79_HERA2</name>
<evidence type="ECO:0000313" key="2">
    <source>
        <dbReference type="EMBL" id="ABX06961.1"/>
    </source>
</evidence>
<accession>A9AY79</accession>
<dbReference type="EMBL" id="CP000875">
    <property type="protein sequence ID" value="ABX06961.1"/>
    <property type="molecule type" value="Genomic_DNA"/>
</dbReference>
<organism evidence="2 3">
    <name type="scientific">Herpetosiphon aurantiacus (strain ATCC 23779 / DSM 785 / 114-95)</name>
    <dbReference type="NCBI Taxonomy" id="316274"/>
    <lineage>
        <taxon>Bacteria</taxon>
        <taxon>Bacillati</taxon>
        <taxon>Chloroflexota</taxon>
        <taxon>Chloroflexia</taxon>
        <taxon>Herpetosiphonales</taxon>
        <taxon>Herpetosiphonaceae</taxon>
        <taxon>Herpetosiphon</taxon>
    </lineage>
</organism>
<dbReference type="BioCyc" id="HAUR316274:GHYA-4382-MONOMER"/>
<dbReference type="Proteomes" id="UP000000787">
    <property type="component" value="Chromosome"/>
</dbReference>
<dbReference type="KEGG" id="hau:Haur_4329"/>
<feature type="domain" description="Helix-turn-helix" evidence="1">
    <location>
        <begin position="14"/>
        <end position="61"/>
    </location>
</feature>
<gene>
    <name evidence="2" type="ordered locus">Haur_4329</name>
</gene>
<dbReference type="Pfam" id="PF12728">
    <property type="entry name" value="HTH_17"/>
    <property type="match status" value="1"/>
</dbReference>
<proteinExistence type="predicted"/>
<evidence type="ECO:0000313" key="3">
    <source>
        <dbReference type="Proteomes" id="UP000000787"/>
    </source>
</evidence>
<dbReference type="InterPro" id="IPR009061">
    <property type="entry name" value="DNA-bd_dom_put_sf"/>
</dbReference>
<dbReference type="AlphaFoldDB" id="A9AY79"/>
<dbReference type="NCBIfam" id="TIGR01764">
    <property type="entry name" value="excise"/>
    <property type="match status" value="1"/>
</dbReference>
<evidence type="ECO:0000259" key="1">
    <source>
        <dbReference type="Pfam" id="PF12728"/>
    </source>
</evidence>
<dbReference type="InParanoid" id="A9AY79"/>
<keyword evidence="3" id="KW-1185">Reference proteome</keyword>
<reference evidence="2 3" key="1">
    <citation type="journal article" date="2011" name="Stand. Genomic Sci.">
        <title>Complete genome sequence of the filamentous gliding predatory bacterium Herpetosiphon aurantiacus type strain (114-95(T)).</title>
        <authorList>
            <person name="Kiss H."/>
            <person name="Nett M."/>
            <person name="Domin N."/>
            <person name="Martin K."/>
            <person name="Maresca J.A."/>
            <person name="Copeland A."/>
            <person name="Lapidus A."/>
            <person name="Lucas S."/>
            <person name="Berry K.W."/>
            <person name="Glavina Del Rio T."/>
            <person name="Dalin E."/>
            <person name="Tice H."/>
            <person name="Pitluck S."/>
            <person name="Richardson P."/>
            <person name="Bruce D."/>
            <person name="Goodwin L."/>
            <person name="Han C."/>
            <person name="Detter J.C."/>
            <person name="Schmutz J."/>
            <person name="Brettin T."/>
            <person name="Land M."/>
            <person name="Hauser L."/>
            <person name="Kyrpides N.C."/>
            <person name="Ivanova N."/>
            <person name="Goker M."/>
            <person name="Woyke T."/>
            <person name="Klenk H.P."/>
            <person name="Bryant D.A."/>
        </authorList>
    </citation>
    <scope>NUCLEOTIDE SEQUENCE [LARGE SCALE GENOMIC DNA]</scope>
    <source>
        <strain evidence="3">ATCC 23779 / DSM 785 / 114-95</strain>
    </source>
</reference>
<dbReference type="SUPFAM" id="SSF46955">
    <property type="entry name" value="Putative DNA-binding domain"/>
    <property type="match status" value="1"/>
</dbReference>